<feature type="domain" description="Thiamine pyrophosphate enzyme N-terminal TPP-binding" evidence="17">
    <location>
        <begin position="38"/>
        <end position="153"/>
    </location>
</feature>
<comment type="caution">
    <text evidence="18">The sequence shown here is derived from an EMBL/GenBank/DDBJ whole genome shotgun (WGS) entry which is preliminary data.</text>
</comment>
<dbReference type="PANTHER" id="PTHR18968:SF13">
    <property type="entry name" value="ACETOLACTATE SYNTHASE CATALYTIC SUBUNIT, MITOCHONDRIAL"/>
    <property type="match status" value="1"/>
</dbReference>
<evidence type="ECO:0000256" key="14">
    <source>
        <dbReference type="RuleBase" id="RU003591"/>
    </source>
</evidence>
<dbReference type="GO" id="GO:0030976">
    <property type="term" value="F:thiamine pyrophosphate binding"/>
    <property type="evidence" value="ECO:0007669"/>
    <property type="project" value="UniProtKB-UniRule"/>
</dbReference>
<evidence type="ECO:0000256" key="12">
    <source>
        <dbReference type="ARBA" id="ARBA00023304"/>
    </source>
</evidence>
<keyword evidence="6" id="KW-0285">Flavoprotein</keyword>
<dbReference type="AlphaFoldDB" id="A0A6P1DWY7"/>
<reference evidence="19" key="1">
    <citation type="journal article" date="2020" name="Microbiol. Resour. Announc.">
        <title>Draft Genome Sequences of Thiorhodococcus mannitoliphagus and Thiorhodococcus minor, Purple Sulfur Photosynthetic Bacteria in the Gammaproteobacterial Family Chromatiaceae.</title>
        <authorList>
            <person name="Aviles F.A."/>
            <person name="Meyer T.E."/>
            <person name="Kyndt J.A."/>
        </authorList>
    </citation>
    <scope>NUCLEOTIDE SEQUENCE [LARGE SCALE GENOMIC DNA]</scope>
    <source>
        <strain evidence="19">DSM 18266</strain>
    </source>
</reference>
<dbReference type="FunFam" id="3.40.50.1220:FF:000008">
    <property type="entry name" value="Acetolactate synthase"/>
    <property type="match status" value="1"/>
</dbReference>
<dbReference type="EC" id="2.2.1.6" evidence="4 14"/>
<evidence type="ECO:0000256" key="9">
    <source>
        <dbReference type="ARBA" id="ARBA00022827"/>
    </source>
</evidence>
<keyword evidence="9" id="KW-0274">FAD</keyword>
<evidence type="ECO:0000256" key="5">
    <source>
        <dbReference type="ARBA" id="ARBA00022605"/>
    </source>
</evidence>
<dbReference type="InterPro" id="IPR029061">
    <property type="entry name" value="THDP-binding"/>
</dbReference>
<dbReference type="EMBL" id="JAAIJR010000023">
    <property type="protein sequence ID" value="NEX20214.1"/>
    <property type="molecule type" value="Genomic_DNA"/>
</dbReference>
<dbReference type="PANTHER" id="PTHR18968">
    <property type="entry name" value="THIAMINE PYROPHOSPHATE ENZYMES"/>
    <property type="match status" value="1"/>
</dbReference>
<keyword evidence="5 14" id="KW-0028">Amino-acid biosynthesis</keyword>
<dbReference type="Gene3D" id="3.40.50.970">
    <property type="match status" value="2"/>
</dbReference>
<dbReference type="Pfam" id="PF02775">
    <property type="entry name" value="TPP_enzyme_C"/>
    <property type="match status" value="1"/>
</dbReference>
<dbReference type="InterPro" id="IPR012846">
    <property type="entry name" value="Acetolactate_synth_lsu"/>
</dbReference>
<comment type="pathway">
    <text evidence="1 14">Amino-acid biosynthesis; L-isoleucine biosynthesis; L-isoleucine from 2-oxobutanoate: step 1/4.</text>
</comment>
<dbReference type="GO" id="GO:0050660">
    <property type="term" value="F:flavin adenine dinucleotide binding"/>
    <property type="evidence" value="ECO:0007669"/>
    <property type="project" value="InterPro"/>
</dbReference>
<evidence type="ECO:0000256" key="4">
    <source>
        <dbReference type="ARBA" id="ARBA00013145"/>
    </source>
</evidence>
<comment type="cofactor">
    <cofactor evidence="14">
        <name>thiamine diphosphate</name>
        <dbReference type="ChEBI" id="CHEBI:58937"/>
    </cofactor>
    <text evidence="14">Binds 1 thiamine pyrophosphate per subunit.</text>
</comment>
<dbReference type="NCBIfam" id="NF005058">
    <property type="entry name" value="PRK06466.1"/>
    <property type="match status" value="1"/>
</dbReference>
<evidence type="ECO:0000256" key="2">
    <source>
        <dbReference type="ARBA" id="ARBA00005025"/>
    </source>
</evidence>
<dbReference type="GO" id="GO:0009099">
    <property type="term" value="P:L-valine biosynthetic process"/>
    <property type="evidence" value="ECO:0007669"/>
    <property type="project" value="UniProtKB-UniPathway"/>
</dbReference>
<dbReference type="InterPro" id="IPR012001">
    <property type="entry name" value="Thiamin_PyroP_enz_TPP-bd_dom"/>
</dbReference>
<gene>
    <name evidence="18" type="ORF">G3480_07790</name>
</gene>
<evidence type="ECO:0000256" key="1">
    <source>
        <dbReference type="ARBA" id="ARBA00004974"/>
    </source>
</evidence>
<dbReference type="Pfam" id="PF02776">
    <property type="entry name" value="TPP_enzyme_N"/>
    <property type="match status" value="1"/>
</dbReference>
<feature type="domain" description="Thiamine pyrophosphate enzyme central" evidence="15">
    <location>
        <begin position="229"/>
        <end position="363"/>
    </location>
</feature>
<dbReference type="SUPFAM" id="SSF52518">
    <property type="entry name" value="Thiamin diphosphate-binding fold (THDP-binding)"/>
    <property type="match status" value="2"/>
</dbReference>
<dbReference type="Pfam" id="PF00205">
    <property type="entry name" value="TPP_enzyme_M"/>
    <property type="match status" value="1"/>
</dbReference>
<evidence type="ECO:0000313" key="19">
    <source>
        <dbReference type="Proteomes" id="UP000471640"/>
    </source>
</evidence>
<comment type="catalytic activity">
    <reaction evidence="13 14">
        <text>2 pyruvate + H(+) = (2S)-2-acetolactate + CO2</text>
        <dbReference type="Rhea" id="RHEA:25249"/>
        <dbReference type="ChEBI" id="CHEBI:15361"/>
        <dbReference type="ChEBI" id="CHEBI:15378"/>
        <dbReference type="ChEBI" id="CHEBI:16526"/>
        <dbReference type="ChEBI" id="CHEBI:58476"/>
        <dbReference type="EC" id="2.2.1.6"/>
    </reaction>
</comment>
<evidence type="ECO:0000313" key="18">
    <source>
        <dbReference type="EMBL" id="NEX20214.1"/>
    </source>
</evidence>
<evidence type="ECO:0000256" key="6">
    <source>
        <dbReference type="ARBA" id="ARBA00022630"/>
    </source>
</evidence>
<feature type="domain" description="Thiamine pyrophosphate enzyme TPP-binding" evidence="16">
    <location>
        <begin position="427"/>
        <end position="576"/>
    </location>
</feature>
<evidence type="ECO:0000259" key="17">
    <source>
        <dbReference type="Pfam" id="PF02776"/>
    </source>
</evidence>
<dbReference type="UniPathway" id="UPA00049">
    <property type="reaction ID" value="UER00059"/>
</dbReference>
<dbReference type="Proteomes" id="UP000471640">
    <property type="component" value="Unassembled WGS sequence"/>
</dbReference>
<dbReference type="UniPathway" id="UPA00047">
    <property type="reaction ID" value="UER00055"/>
</dbReference>
<dbReference type="GO" id="GO:0005948">
    <property type="term" value="C:acetolactate synthase complex"/>
    <property type="evidence" value="ECO:0007669"/>
    <property type="project" value="TreeGrafter"/>
</dbReference>
<keyword evidence="7 14" id="KW-0808">Transferase</keyword>
<keyword evidence="19" id="KW-1185">Reference proteome</keyword>
<dbReference type="GO" id="GO:0000287">
    <property type="term" value="F:magnesium ion binding"/>
    <property type="evidence" value="ECO:0007669"/>
    <property type="project" value="UniProtKB-UniRule"/>
</dbReference>
<dbReference type="GO" id="GO:0003984">
    <property type="term" value="F:acetolactate synthase activity"/>
    <property type="evidence" value="ECO:0007669"/>
    <property type="project" value="UniProtKB-EC"/>
</dbReference>
<keyword evidence="11 14" id="KW-0786">Thiamine pyrophosphate</keyword>
<accession>A0A6P1DWY7</accession>
<comment type="cofactor">
    <cofactor evidence="14">
        <name>Mg(2+)</name>
        <dbReference type="ChEBI" id="CHEBI:18420"/>
    </cofactor>
    <text evidence="14">Binds 1 Mg(2+) ion per subunit.</text>
</comment>
<keyword evidence="12 14" id="KW-0100">Branched-chain amino acid biosynthesis</keyword>
<reference evidence="18 19" key="2">
    <citation type="submission" date="2020-02" db="EMBL/GenBank/DDBJ databases">
        <title>Genome sequences of Thiorhodococcus mannitoliphagus and Thiorhodococcus minor, purple sulfur photosynthetic bacteria in the gammaproteobacterial family, Chromatiaceae.</title>
        <authorList>
            <person name="Aviles F.A."/>
            <person name="Meyer T.E."/>
            <person name="Kyndt J.A."/>
        </authorList>
    </citation>
    <scope>NUCLEOTIDE SEQUENCE [LARGE SCALE GENOMIC DNA]</scope>
    <source>
        <strain evidence="18 19">DSM 18266</strain>
    </source>
</reference>
<evidence type="ECO:0000256" key="11">
    <source>
        <dbReference type="ARBA" id="ARBA00023052"/>
    </source>
</evidence>
<dbReference type="InterPro" id="IPR012000">
    <property type="entry name" value="Thiamin_PyroP_enz_cen_dom"/>
</dbReference>
<dbReference type="GO" id="GO:0009097">
    <property type="term" value="P:isoleucine biosynthetic process"/>
    <property type="evidence" value="ECO:0007669"/>
    <property type="project" value="UniProtKB-UniPathway"/>
</dbReference>
<evidence type="ECO:0000256" key="13">
    <source>
        <dbReference type="ARBA" id="ARBA00048670"/>
    </source>
</evidence>
<protein>
    <recommendedName>
        <fullName evidence="4 14">Acetolactate synthase</fullName>
        <ecNumber evidence="4 14">2.2.1.6</ecNumber>
    </recommendedName>
</protein>
<dbReference type="InterPro" id="IPR029035">
    <property type="entry name" value="DHS-like_NAD/FAD-binding_dom"/>
</dbReference>
<dbReference type="InterPro" id="IPR011766">
    <property type="entry name" value="TPP_enzyme_TPP-bd"/>
</dbReference>
<name>A0A6P1DWY7_9GAMM</name>
<dbReference type="CDD" id="cd02015">
    <property type="entry name" value="TPP_AHAS"/>
    <property type="match status" value="1"/>
</dbReference>
<dbReference type="SUPFAM" id="SSF52467">
    <property type="entry name" value="DHS-like NAD/FAD-binding domain"/>
    <property type="match status" value="1"/>
</dbReference>
<dbReference type="FunFam" id="3.40.50.970:FF:000016">
    <property type="entry name" value="Acetolactate synthase"/>
    <property type="match status" value="1"/>
</dbReference>
<dbReference type="FunFam" id="3.40.50.970:FF:000007">
    <property type="entry name" value="Acetolactate synthase"/>
    <property type="match status" value="1"/>
</dbReference>
<keyword evidence="10 14" id="KW-0460">Magnesium</keyword>
<evidence type="ECO:0000256" key="8">
    <source>
        <dbReference type="ARBA" id="ARBA00022723"/>
    </source>
</evidence>
<keyword evidence="8 14" id="KW-0479">Metal-binding</keyword>
<dbReference type="InterPro" id="IPR039368">
    <property type="entry name" value="AHAS_TPP"/>
</dbReference>
<proteinExistence type="inferred from homology"/>
<dbReference type="InterPro" id="IPR045229">
    <property type="entry name" value="TPP_enz"/>
</dbReference>
<evidence type="ECO:0000259" key="16">
    <source>
        <dbReference type="Pfam" id="PF02775"/>
    </source>
</evidence>
<dbReference type="Gene3D" id="3.40.50.1220">
    <property type="entry name" value="TPP-binding domain"/>
    <property type="match status" value="1"/>
</dbReference>
<sequence>MHLGRSAWLRGWIHRRSLKVALTEAQPEDTNVAAKELSGAEIVIEALIDEGVEYVFGYPGGAVLHIYDALFKRGSLKHILVRHEQAAAHAADGYARATGHCGVCLVTSGPGATNAVTGIATAYMDSIPMVILTGQVPTPVIGSDAFQEVDTVGITRPCVKHNFLVKDVKDLAITIRKAFYIATTGRPGPVVVDIPKDVTDPGIKIPYVYPREIKMRSYSPVEKGHHGQIKRAVDLMLQAKRPVFYTGGGVVLGEGSAQLTELVRTTGFPITSTLMGLGAYPMTDPQFLGMLGMHGTYEANMAMHETDVLIAVGARFDDRVTGKIEHFCPHAQIVHIDVDPSSIAKNVKVDIPIVGQVASVLADMLRLYQERKPKSSESPVADWWTKIAQWRGVECLKYDGSGPAIKPQFAVETLYKVTKGELYLASDVGQHQMFAAQFYPFDQPRRWINSGGLGTMGYGLPAAIGAQLAYPDAQVACITGDASILMCIQELATCQQYQLPIKVLLLNNGYMGMVRQWQELFYESRYSHSYVDALPDFVKLSESFGHVGMRIERPEDLEDAMREAFAMKDRFVFMDVIVDPTENVYPMIAAGKGHHEMHLSPSLSDRELA</sequence>
<evidence type="ECO:0000256" key="3">
    <source>
        <dbReference type="ARBA" id="ARBA00007812"/>
    </source>
</evidence>
<evidence type="ECO:0000259" key="15">
    <source>
        <dbReference type="Pfam" id="PF00205"/>
    </source>
</evidence>
<dbReference type="CDD" id="cd07035">
    <property type="entry name" value="TPP_PYR_POX_like"/>
    <property type="match status" value="1"/>
</dbReference>
<evidence type="ECO:0000256" key="7">
    <source>
        <dbReference type="ARBA" id="ARBA00022679"/>
    </source>
</evidence>
<organism evidence="18 19">
    <name type="scientific">Thiorhodococcus mannitoliphagus</name>
    <dbReference type="NCBI Taxonomy" id="329406"/>
    <lineage>
        <taxon>Bacteria</taxon>
        <taxon>Pseudomonadati</taxon>
        <taxon>Pseudomonadota</taxon>
        <taxon>Gammaproteobacteria</taxon>
        <taxon>Chromatiales</taxon>
        <taxon>Chromatiaceae</taxon>
        <taxon>Thiorhodococcus</taxon>
    </lineage>
</organism>
<dbReference type="NCBIfam" id="TIGR00118">
    <property type="entry name" value="acolac_lg"/>
    <property type="match status" value="1"/>
</dbReference>
<comment type="similarity">
    <text evidence="3 14">Belongs to the TPP enzyme family.</text>
</comment>
<comment type="pathway">
    <text evidence="2 14">Amino-acid biosynthesis; L-valine biosynthesis; L-valine from pyruvate: step 1/4.</text>
</comment>
<evidence type="ECO:0000256" key="10">
    <source>
        <dbReference type="ARBA" id="ARBA00022842"/>
    </source>
</evidence>